<feature type="domain" description="Response regulatory" evidence="3">
    <location>
        <begin position="10"/>
        <end position="121"/>
    </location>
</feature>
<dbReference type="InterPro" id="IPR001789">
    <property type="entry name" value="Sig_transdc_resp-reg_receiver"/>
</dbReference>
<name>A0A1S2LPP5_9BACI</name>
<evidence type="ECO:0000313" key="4">
    <source>
        <dbReference type="EMBL" id="OIJ13637.1"/>
    </source>
</evidence>
<evidence type="ECO:0000256" key="1">
    <source>
        <dbReference type="ARBA" id="ARBA00022553"/>
    </source>
</evidence>
<evidence type="ECO:0000256" key="2">
    <source>
        <dbReference type="PROSITE-ProRule" id="PRU00169"/>
    </source>
</evidence>
<proteinExistence type="predicted"/>
<dbReference type="PANTHER" id="PTHR44591">
    <property type="entry name" value="STRESS RESPONSE REGULATOR PROTEIN 1"/>
    <property type="match status" value="1"/>
</dbReference>
<dbReference type="SMART" id="SM00448">
    <property type="entry name" value="REC"/>
    <property type="match status" value="1"/>
</dbReference>
<comment type="caution">
    <text evidence="2">Lacks conserved residue(s) required for the propagation of feature annotation.</text>
</comment>
<dbReference type="RefSeq" id="WP_071309488.1">
    <property type="nucleotide sequence ID" value="NZ_MLQR01000027.1"/>
</dbReference>
<dbReference type="Proteomes" id="UP000179524">
    <property type="component" value="Unassembled WGS sequence"/>
</dbReference>
<dbReference type="AlphaFoldDB" id="A0A1S2LPP5"/>
<dbReference type="EMBL" id="MLQR01000027">
    <property type="protein sequence ID" value="OIJ13637.1"/>
    <property type="molecule type" value="Genomic_DNA"/>
</dbReference>
<dbReference type="GO" id="GO:0000160">
    <property type="term" value="P:phosphorelay signal transduction system"/>
    <property type="evidence" value="ECO:0007669"/>
    <property type="project" value="InterPro"/>
</dbReference>
<sequence length="139" mass="15880">MNFIEKDTQTVALVEDEPSHALLISYNLELRGIKVSLFESGEQFLNSKQDPFDLIITNVNHFDVGGLQLYSEIRNKGIETPILFVTTNPSINNYLCSDKALELLIKPFSIKELVVKVEHLLNKDLKKTESERLFNEQKA</sequence>
<dbReference type="PANTHER" id="PTHR44591:SF3">
    <property type="entry name" value="RESPONSE REGULATORY DOMAIN-CONTAINING PROTEIN"/>
    <property type="match status" value="1"/>
</dbReference>
<organism evidence="4 5">
    <name type="scientific">Anaerobacillus alkalilacustris</name>
    <dbReference type="NCBI Taxonomy" id="393763"/>
    <lineage>
        <taxon>Bacteria</taxon>
        <taxon>Bacillati</taxon>
        <taxon>Bacillota</taxon>
        <taxon>Bacilli</taxon>
        <taxon>Bacillales</taxon>
        <taxon>Bacillaceae</taxon>
        <taxon>Anaerobacillus</taxon>
    </lineage>
</organism>
<dbReference type="PROSITE" id="PS50110">
    <property type="entry name" value="RESPONSE_REGULATORY"/>
    <property type="match status" value="1"/>
</dbReference>
<dbReference type="Pfam" id="PF00072">
    <property type="entry name" value="Response_reg"/>
    <property type="match status" value="1"/>
</dbReference>
<evidence type="ECO:0000313" key="5">
    <source>
        <dbReference type="Proteomes" id="UP000179524"/>
    </source>
</evidence>
<dbReference type="SUPFAM" id="SSF52172">
    <property type="entry name" value="CheY-like"/>
    <property type="match status" value="1"/>
</dbReference>
<accession>A0A1S2LPP5</accession>
<comment type="caution">
    <text evidence="4">The sequence shown here is derived from an EMBL/GenBank/DDBJ whole genome shotgun (WGS) entry which is preliminary data.</text>
</comment>
<dbReference type="InterPro" id="IPR050595">
    <property type="entry name" value="Bact_response_regulator"/>
</dbReference>
<keyword evidence="1" id="KW-0597">Phosphoprotein</keyword>
<dbReference type="InterPro" id="IPR011006">
    <property type="entry name" value="CheY-like_superfamily"/>
</dbReference>
<evidence type="ECO:0000259" key="3">
    <source>
        <dbReference type="PROSITE" id="PS50110"/>
    </source>
</evidence>
<keyword evidence="5" id="KW-1185">Reference proteome</keyword>
<reference evidence="4 5" key="1">
    <citation type="submission" date="2016-10" db="EMBL/GenBank/DDBJ databases">
        <title>Draft genome sequences of four alkaliphilic bacteria belonging to the Anaerobacillus genus.</title>
        <authorList>
            <person name="Bassil N.M."/>
            <person name="Lloyd J.R."/>
        </authorList>
    </citation>
    <scope>NUCLEOTIDE SEQUENCE [LARGE SCALE GENOMIC DNA]</scope>
    <source>
        <strain evidence="4 5">DSM 18345</strain>
    </source>
</reference>
<dbReference type="Gene3D" id="3.40.50.2300">
    <property type="match status" value="1"/>
</dbReference>
<gene>
    <name evidence="4" type="ORF">BKP37_10185</name>
</gene>
<protein>
    <recommendedName>
        <fullName evidence="3">Response regulatory domain-containing protein</fullName>
    </recommendedName>
</protein>